<feature type="domain" description="ABC3 transporter permease C-terminal" evidence="9">
    <location>
        <begin position="991"/>
        <end position="1096"/>
    </location>
</feature>
<feature type="compositionally biased region" description="Basic and acidic residues" evidence="7">
    <location>
        <begin position="338"/>
        <end position="354"/>
    </location>
</feature>
<dbReference type="InterPro" id="IPR038766">
    <property type="entry name" value="Membrane_comp_ABC_pdt"/>
</dbReference>
<name>A0A233V2V3_FINMA</name>
<evidence type="ECO:0000256" key="4">
    <source>
        <dbReference type="ARBA" id="ARBA00022989"/>
    </source>
</evidence>
<evidence type="ECO:0000256" key="1">
    <source>
        <dbReference type="ARBA" id="ARBA00004651"/>
    </source>
</evidence>
<dbReference type="GO" id="GO:0005886">
    <property type="term" value="C:plasma membrane"/>
    <property type="evidence" value="ECO:0007669"/>
    <property type="project" value="UniProtKB-SubCell"/>
</dbReference>
<evidence type="ECO:0000256" key="5">
    <source>
        <dbReference type="ARBA" id="ARBA00023136"/>
    </source>
</evidence>
<feature type="transmembrane region" description="Helical" evidence="8">
    <location>
        <begin position="635"/>
        <end position="658"/>
    </location>
</feature>
<feature type="transmembrane region" description="Helical" evidence="8">
    <location>
        <begin position="678"/>
        <end position="704"/>
    </location>
</feature>
<comment type="caution">
    <text evidence="10">The sequence shown here is derived from an EMBL/GenBank/DDBJ whole genome shotgun (WGS) entry which is preliminary data.</text>
</comment>
<reference evidence="11" key="1">
    <citation type="submission" date="2017-04" db="EMBL/GenBank/DDBJ databases">
        <title>Finegoldia magna isolated from orthopedic joint implant-associated infections.</title>
        <authorList>
            <person name="Bjorklund S."/>
            <person name="Bruggemann H."/>
            <person name="Jensen A."/>
            <person name="Hellmark B."/>
            <person name="Soderquist B."/>
        </authorList>
    </citation>
    <scope>NUCLEOTIDE SEQUENCE [LARGE SCALE GENOMIC DNA]</scope>
    <source>
        <strain evidence="11">CCUG 54800</strain>
    </source>
</reference>
<feature type="transmembrane region" description="Helical" evidence="8">
    <location>
        <begin position="756"/>
        <end position="776"/>
    </location>
</feature>
<evidence type="ECO:0000256" key="3">
    <source>
        <dbReference type="ARBA" id="ARBA00022692"/>
    </source>
</evidence>
<keyword evidence="2" id="KW-1003">Cell membrane</keyword>
<feature type="domain" description="ABC3 transporter permease C-terminal" evidence="9">
    <location>
        <begin position="590"/>
        <end position="704"/>
    </location>
</feature>
<evidence type="ECO:0000256" key="2">
    <source>
        <dbReference type="ARBA" id="ARBA00022475"/>
    </source>
</evidence>
<organism evidence="10 11">
    <name type="scientific">Finegoldia magna</name>
    <name type="common">Peptostreptococcus magnus</name>
    <dbReference type="NCBI Taxonomy" id="1260"/>
    <lineage>
        <taxon>Bacteria</taxon>
        <taxon>Bacillati</taxon>
        <taxon>Bacillota</taxon>
        <taxon>Tissierellia</taxon>
        <taxon>Tissierellales</taxon>
        <taxon>Peptoniphilaceae</taxon>
        <taxon>Finegoldia</taxon>
    </lineage>
</organism>
<evidence type="ECO:0000313" key="10">
    <source>
        <dbReference type="EMBL" id="OXZ26720.1"/>
    </source>
</evidence>
<keyword evidence="3 8" id="KW-0812">Transmembrane</keyword>
<evidence type="ECO:0000313" key="11">
    <source>
        <dbReference type="Proteomes" id="UP000215413"/>
    </source>
</evidence>
<protein>
    <submittedName>
        <fullName evidence="10">ABC transporter permease</fullName>
    </submittedName>
</protein>
<dbReference type="InterPro" id="IPR003838">
    <property type="entry name" value="ABC3_permease_C"/>
</dbReference>
<evidence type="ECO:0000259" key="9">
    <source>
        <dbReference type="Pfam" id="PF02687"/>
    </source>
</evidence>
<feature type="transmembrane region" description="Helical" evidence="8">
    <location>
        <begin position="988"/>
        <end position="1007"/>
    </location>
</feature>
<dbReference type="RefSeq" id="WP_094206187.1">
    <property type="nucleotide sequence ID" value="NZ_NDYC01000036.1"/>
</dbReference>
<feature type="transmembrane region" description="Helical" evidence="8">
    <location>
        <begin position="1079"/>
        <end position="1100"/>
    </location>
</feature>
<proteinExistence type="predicted"/>
<feature type="transmembrane region" description="Helical" evidence="8">
    <location>
        <begin position="21"/>
        <end position="38"/>
    </location>
</feature>
<gene>
    <name evidence="10" type="ORF">B9N49_07500</name>
</gene>
<sequence length="1117" mass="125337">MKKKTLNKTIFKSFIESKGRFLSIMLLMMLGSMTLVALKVTGPDIDKSANKYYEDYNLSDVNVISDYGITTNDAKEIDQIKNIADVEYGYFSDATIDDTLTSFRIFSNTKNISKFELVIGKFPQKIGDIALTDQYKTKYKIGDKIKFKEKDEDSKILKQEDFTVTGFVNSTEIVSKTALGNSSAGSGNLEGYAVVTPDNFDTDVYTIARARYKDVRGLNYTDSEYTRKVDKHQKQLDEILKDNGKQRLEEIKSKANDKITKSKKKIEDAKKEITDAEKKLSDGQKKIDDEKAKLVSAQKQIADKESVIKNSKYQIESAESRLQATKKQLDDAKVKLDNGQKQLDSKKKEVEANRAKLSQSKTTLDATKAKIDSSNAQIKQGKAKLQQAKQNLEQKKAELKKQGINPEIVPEIQQAESSIAEQSKIIQQSETQYNQGLAKYNQGFEQYKSGMKKIDEFDSAQTKLNEKKKLYQNSVAKYDAGRNQLNASKTKYQNGIAQLNSSKKQIQEGLNKISSSQKELDDNKKEFENEKKKADDKIQDAESKIHDAQIEINGLSLPEYSTYTRRTMPGGDGIKMVETTSSGITKVSNLFPVVLYLVAALVTVTTMTRFVQEERNNAGILKALGYNDTDVIKKFVLYGLISGGLGTILGTLLGTYVLPYILCTSLLANMTIPPVKYYFSFKILGLSVLFAIICSVLPAVYISVKELRETAAQLLLPKPPTKGSKIFMERITPLWSRMTFTQKVTARNIFRYKQRMFMTIFGVAGSVALLFAGLGISSSIKGIQTKQYGQIIQYDAVVAKKDFVTEKEQAKIDQLLKSDDIQGYIPIHFENITKNIPGIEDEQTITMLVTHADTFSPYINLEHKNSEDALKITDDGIVISQKLADLMKVNTGDTITLKVANQDRKFKIAQITKMYAGHFIFMSDDYFAKITNDKPTNNSYFIALKDKSKTNVEKITSKFMASNGIKAVSQNTNVIIQVETMTNSLTKVMTVLTIMSLLLAIVILYNLTNINVAERIRELSTIKVLGFFNNEVTMYIYRETICLSIIGIIAGIFGGKILHKVILEKVAPAEIFFNPNIEVWVYILPILLVIGILYALGVIVNHKLKKVDMLEALKSVD</sequence>
<evidence type="ECO:0000256" key="7">
    <source>
        <dbReference type="SAM" id="MobiDB-lite"/>
    </source>
</evidence>
<dbReference type="SUPFAM" id="SSF57997">
    <property type="entry name" value="Tropomyosin"/>
    <property type="match status" value="1"/>
</dbReference>
<dbReference type="Pfam" id="PF02687">
    <property type="entry name" value="FtsX"/>
    <property type="match status" value="2"/>
</dbReference>
<comment type="subcellular location">
    <subcellularLocation>
        <location evidence="1">Cell membrane</location>
        <topology evidence="1">Multi-pass membrane protein</topology>
    </subcellularLocation>
</comment>
<feature type="region of interest" description="Disordered" evidence="7">
    <location>
        <begin position="338"/>
        <end position="368"/>
    </location>
</feature>
<dbReference type="PANTHER" id="PTHR30287:SF1">
    <property type="entry name" value="INNER MEMBRANE PROTEIN"/>
    <property type="match status" value="1"/>
</dbReference>
<keyword evidence="4 8" id="KW-1133">Transmembrane helix</keyword>
<dbReference type="Gene3D" id="1.10.287.1490">
    <property type="match status" value="1"/>
</dbReference>
<feature type="transmembrane region" description="Helical" evidence="8">
    <location>
        <begin position="590"/>
        <end position="611"/>
    </location>
</feature>
<dbReference type="PANTHER" id="PTHR30287">
    <property type="entry name" value="MEMBRANE COMPONENT OF PREDICTED ABC SUPERFAMILY METABOLITE UPTAKE TRANSPORTER"/>
    <property type="match status" value="1"/>
</dbReference>
<feature type="coiled-coil region" evidence="6">
    <location>
        <begin position="510"/>
        <end position="551"/>
    </location>
</feature>
<feature type="compositionally biased region" description="Polar residues" evidence="7">
    <location>
        <begin position="356"/>
        <end position="365"/>
    </location>
</feature>
<feature type="transmembrane region" description="Helical" evidence="8">
    <location>
        <begin position="1041"/>
        <end position="1059"/>
    </location>
</feature>
<dbReference type="EMBL" id="NDYC01000036">
    <property type="protein sequence ID" value="OXZ26720.1"/>
    <property type="molecule type" value="Genomic_DNA"/>
</dbReference>
<dbReference type="AlphaFoldDB" id="A0A233V2V3"/>
<dbReference type="Proteomes" id="UP000215413">
    <property type="component" value="Unassembled WGS sequence"/>
</dbReference>
<evidence type="ECO:0000256" key="8">
    <source>
        <dbReference type="SAM" id="Phobius"/>
    </source>
</evidence>
<evidence type="ECO:0000256" key="6">
    <source>
        <dbReference type="SAM" id="Coils"/>
    </source>
</evidence>
<keyword evidence="5 8" id="KW-0472">Membrane</keyword>
<keyword evidence="6" id="KW-0175">Coiled coil</keyword>
<accession>A0A233V2V3</accession>